<keyword evidence="3" id="KW-1185">Reference proteome</keyword>
<gene>
    <name evidence="2" type="ORF">HD600_000389</name>
</gene>
<dbReference type="Proteomes" id="UP000517712">
    <property type="component" value="Unassembled WGS sequence"/>
</dbReference>
<proteinExistence type="predicted"/>
<evidence type="ECO:0000313" key="3">
    <source>
        <dbReference type="Proteomes" id="UP000517712"/>
    </source>
</evidence>
<name>A0A7W9CA84_9MICO</name>
<dbReference type="RefSeq" id="WP_144797460.1">
    <property type="nucleotide sequence ID" value="NZ_BAAAPG010000002.1"/>
</dbReference>
<feature type="transmembrane region" description="Helical" evidence="1">
    <location>
        <begin position="106"/>
        <end position="124"/>
    </location>
</feature>
<dbReference type="EMBL" id="JACHMU010000001">
    <property type="protein sequence ID" value="MBB5741892.1"/>
    <property type="molecule type" value="Genomic_DNA"/>
</dbReference>
<dbReference type="AlphaFoldDB" id="A0A7W9CA84"/>
<protein>
    <submittedName>
        <fullName evidence="2">Uncharacterized protein</fullName>
    </submittedName>
</protein>
<evidence type="ECO:0000256" key="1">
    <source>
        <dbReference type="SAM" id="Phobius"/>
    </source>
</evidence>
<feature type="transmembrane region" description="Helical" evidence="1">
    <location>
        <begin position="80"/>
        <end position="100"/>
    </location>
</feature>
<keyword evidence="1" id="KW-0812">Transmembrane</keyword>
<comment type="caution">
    <text evidence="2">The sequence shown here is derived from an EMBL/GenBank/DDBJ whole genome shotgun (WGS) entry which is preliminary data.</text>
</comment>
<keyword evidence="1" id="KW-0472">Membrane</keyword>
<sequence>MTTEEGVYGLILVSGLIAASGSAGAPAWKTLVFTAVTVLVFWIAHVYAGAVAMHGSPSAAGTPVSIREATRSAVRKSRGLLAATLAPAAALMFGAVGLIGDVAATWTAMWVCVSVLAVLGYVAYRRKGAPMWVRLIGAVSTASFGIVIIIAKAIVTH</sequence>
<feature type="transmembrane region" description="Helical" evidence="1">
    <location>
        <begin position="131"/>
        <end position="155"/>
    </location>
</feature>
<reference evidence="2 3" key="1">
    <citation type="submission" date="2020-08" db="EMBL/GenBank/DDBJ databases">
        <title>Sequencing the genomes of 1000 actinobacteria strains.</title>
        <authorList>
            <person name="Klenk H.-P."/>
        </authorList>
    </citation>
    <scope>NUCLEOTIDE SEQUENCE [LARGE SCALE GENOMIC DNA]</scope>
    <source>
        <strain evidence="2 3">DSM 24823</strain>
    </source>
</reference>
<feature type="transmembrane region" description="Helical" evidence="1">
    <location>
        <begin position="31"/>
        <end position="50"/>
    </location>
</feature>
<feature type="transmembrane region" description="Helical" evidence="1">
    <location>
        <begin position="7"/>
        <end position="25"/>
    </location>
</feature>
<keyword evidence="1" id="KW-1133">Transmembrane helix</keyword>
<organism evidence="2 3">
    <name type="scientific">Microbacterium ginsengiterrae</name>
    <dbReference type="NCBI Taxonomy" id="546115"/>
    <lineage>
        <taxon>Bacteria</taxon>
        <taxon>Bacillati</taxon>
        <taxon>Actinomycetota</taxon>
        <taxon>Actinomycetes</taxon>
        <taxon>Micrococcales</taxon>
        <taxon>Microbacteriaceae</taxon>
        <taxon>Microbacterium</taxon>
    </lineage>
</organism>
<evidence type="ECO:0000313" key="2">
    <source>
        <dbReference type="EMBL" id="MBB5741892.1"/>
    </source>
</evidence>
<accession>A0A7W9CA84</accession>